<feature type="region of interest" description="Disordered" evidence="5">
    <location>
        <begin position="1391"/>
        <end position="1417"/>
    </location>
</feature>
<feature type="transmembrane region" description="Helical" evidence="6">
    <location>
        <begin position="419"/>
        <end position="442"/>
    </location>
</feature>
<sequence>MELAADGYEATLAAELRALHARLLQEHRKVLNRNGSMELYRGSQSSSTEAPCGMGPKLLKPVQGMLHGDETGDGSEISSKLSGGCELFDKSFAHEVNGIHDKWFVLSLKLTDQEAEDALDPVSPFPVTKQESSAGSGTFIKLLPAWNRGLHESFRQQKRAKRRSMRGVSARMNEKVKDNTCLQPLIIVPSSPKRVSWTFLGFVFILWDLVTIPMTMFDIPGFSDFLDLMGRVTFGYFLMDVFLHFIFAVDIKGQLEMRPGVIARTYVRSWFFLDVLLLLIDVMLFTLEAIATGGDAMSGLKTMRLLRSLRLLRLMRLLRIGKLKEVLQILANRFSSLYFLMILKILSGFGMVLAVNHFIACSWYGVGLIHVDTVSWLTESQMQEASFAEGYITAMHWSLTQFTPATNNVAPANYLERMVAVFVILLAMGVFSSFVSSITSAVNSLRAVRMEQIKQETKIRQFFSERNLSAELFNKVQDVCRKRGLFEIRLKEEEVALLKEIPESLKRRLHEEIFLPLLSIAPFLPPWSHSQEYRFMRKVCHVAMQERSALSSQDVFVLGADCKEMIMVQYGAMGYHVVAKDSSRMQDSVEFDVRDRMSCTVGEILCMPCLFAKWQTRGRLTADAGTCHYVVIRSDFFCSLIGQHRGPLSQYLQIFALLFVSVLEGRDDEGDELTDLNLPDEVLDNISKRSQRFADIMNKRTGNSAMREAKTGSLFTDMAFADGPARVEHYGFLGLCIRRVALVLTTGVTGCVCPAAAEVEPPPLQAAVAAPVAAPAAVPAAAADVAPPPLQASETALLDMNLGQSVNCRTGPAESGLCDRAACCSVDTAGTFLRRCLRKNQPQRSRLEGSELLIGCLLVTGLEGSELRIGRRRGTTTAAGYRDRDVPQVAAAAVPPQVSQASQPAMPAKASAAVAQVDVAPPPPQASQAAPAEQAMPAQAPAAGAQADVAPPPPPQASDSSPEHSGQPGVGAAGSDFFAASASLASCHPGFRVRISCPVMHIFVARGKGVRCRAFAVGSSAPASLYWQRSLSSFSRAMGDDEHWARFGQSAGTNEAVGRDDGSLQHNEEAESGRNTEPELETDLGQEASLPWWAQRAAQWAQQGWSEEEIWEFLIDRTEGRESEDWWPDRDDRYSQDSAALEKWSRNGRSRGDRGWEVASWWQERHGLSRDQWRDTAHDEEDPWAAAAAKRRRSSGMFELGSGAGEHSDKPTEKIPVPSFAGHAGEEGEIGSAARSYLRKVEAWVTRLPEHHRGVALYSALKERAWVEAEALDLDRLSSGSGVAYFKTWVRERFMDIEVTQVGRIMSQFFRVLRRGNDQSVRSFTGDFDRMVARLSEVQVTLPENVLAWMFIDKLRLDESGEISLLASVRNEYKLKVLQEAALIHDRSSRKPWEESKATRPKARGVHFTANDPTDSESDFDLEVGEGEDDGACVVSEETAQELHSTYLAHLNAKSKYREAVKGRGFSDEQAKAKAAARLKLAKERSFCSACKKKGHWHKDPECPLNKAPKTANFTQVHGVFVVEVLAATAMVEQGPLAIIDTGCASTVVGYPWFERYMAEAEARGVE</sequence>
<evidence type="ECO:0000256" key="6">
    <source>
        <dbReference type="SAM" id="Phobius"/>
    </source>
</evidence>
<feature type="transmembrane region" description="Helical" evidence="6">
    <location>
        <begin position="337"/>
        <end position="359"/>
    </location>
</feature>
<evidence type="ECO:0000256" key="1">
    <source>
        <dbReference type="ARBA" id="ARBA00004141"/>
    </source>
</evidence>
<feature type="compositionally biased region" description="Low complexity" evidence="5">
    <location>
        <begin position="926"/>
        <end position="949"/>
    </location>
</feature>
<dbReference type="Pfam" id="PF00520">
    <property type="entry name" value="Ion_trans"/>
    <property type="match status" value="1"/>
</dbReference>
<dbReference type="GO" id="GO:0035725">
    <property type="term" value="P:sodium ion transmembrane transport"/>
    <property type="evidence" value="ECO:0007669"/>
    <property type="project" value="TreeGrafter"/>
</dbReference>
<evidence type="ECO:0000256" key="5">
    <source>
        <dbReference type="SAM" id="MobiDB-lite"/>
    </source>
</evidence>
<feature type="region of interest" description="Disordered" evidence="5">
    <location>
        <begin position="920"/>
        <end position="972"/>
    </location>
</feature>
<dbReference type="InterPro" id="IPR005821">
    <property type="entry name" value="Ion_trans_dom"/>
</dbReference>
<dbReference type="PANTHER" id="PTHR45689">
    <property type="entry name" value="I[[H]] CHANNEL, ISOFORM E"/>
    <property type="match status" value="1"/>
</dbReference>
<evidence type="ECO:0000256" key="4">
    <source>
        <dbReference type="ARBA" id="ARBA00023136"/>
    </source>
</evidence>
<dbReference type="GO" id="GO:0098855">
    <property type="term" value="C:HCN channel complex"/>
    <property type="evidence" value="ECO:0007669"/>
    <property type="project" value="TreeGrafter"/>
</dbReference>
<evidence type="ECO:0000256" key="2">
    <source>
        <dbReference type="ARBA" id="ARBA00022692"/>
    </source>
</evidence>
<dbReference type="InterPro" id="IPR051413">
    <property type="entry name" value="K/Na_HCN_channel"/>
</dbReference>
<keyword evidence="4 6" id="KW-0472">Membrane</keyword>
<comment type="caution">
    <text evidence="8">The sequence shown here is derived from an EMBL/GenBank/DDBJ whole genome shotgun (WGS) entry which is preliminary data.</text>
</comment>
<proteinExistence type="predicted"/>
<dbReference type="SUPFAM" id="SSF81324">
    <property type="entry name" value="Voltage-gated potassium channels"/>
    <property type="match status" value="1"/>
</dbReference>
<reference evidence="8 9" key="1">
    <citation type="submission" date="2016-02" db="EMBL/GenBank/DDBJ databases">
        <title>Genome analysis of coral dinoflagellate symbionts highlights evolutionary adaptations to a symbiotic lifestyle.</title>
        <authorList>
            <person name="Aranda M."/>
            <person name="Li Y."/>
            <person name="Liew Y.J."/>
            <person name="Baumgarten S."/>
            <person name="Simakov O."/>
            <person name="Wilson M."/>
            <person name="Piel J."/>
            <person name="Ashoor H."/>
            <person name="Bougouffa S."/>
            <person name="Bajic V.B."/>
            <person name="Ryu T."/>
            <person name="Ravasi T."/>
            <person name="Bayer T."/>
            <person name="Micklem G."/>
            <person name="Kim H."/>
            <person name="Bhak J."/>
            <person name="Lajeunesse T.C."/>
            <person name="Voolstra C.R."/>
        </authorList>
    </citation>
    <scope>NUCLEOTIDE SEQUENCE [LARGE SCALE GENOMIC DNA]</scope>
    <source>
        <strain evidence="8 9">CCMP2467</strain>
    </source>
</reference>
<evidence type="ECO:0000259" key="7">
    <source>
        <dbReference type="Pfam" id="PF00520"/>
    </source>
</evidence>
<dbReference type="GO" id="GO:0003254">
    <property type="term" value="P:regulation of membrane depolarization"/>
    <property type="evidence" value="ECO:0007669"/>
    <property type="project" value="TreeGrafter"/>
</dbReference>
<protein>
    <submittedName>
        <fullName evidence="8">Potassium voltage-gated channel subfamily H member 2</fullName>
    </submittedName>
</protein>
<feature type="transmembrane region" description="Helical" evidence="6">
    <location>
        <begin position="270"/>
        <end position="291"/>
    </location>
</feature>
<feature type="transmembrane region" description="Helical" evidence="6">
    <location>
        <begin position="195"/>
        <end position="216"/>
    </location>
</feature>
<dbReference type="GO" id="GO:0005249">
    <property type="term" value="F:voltage-gated potassium channel activity"/>
    <property type="evidence" value="ECO:0007669"/>
    <property type="project" value="TreeGrafter"/>
</dbReference>
<comment type="subcellular location">
    <subcellularLocation>
        <location evidence="1">Membrane</location>
        <topology evidence="1">Multi-pass membrane protein</topology>
    </subcellularLocation>
</comment>
<dbReference type="Gene3D" id="1.10.287.70">
    <property type="match status" value="1"/>
</dbReference>
<dbReference type="PANTHER" id="PTHR45689:SF5">
    <property type="entry name" value="I[[H]] CHANNEL, ISOFORM E"/>
    <property type="match status" value="1"/>
</dbReference>
<keyword evidence="3 6" id="KW-1133">Transmembrane helix</keyword>
<dbReference type="Proteomes" id="UP000186817">
    <property type="component" value="Unassembled WGS sequence"/>
</dbReference>
<feature type="compositionally biased region" description="Basic and acidic residues" evidence="5">
    <location>
        <begin position="1057"/>
        <end position="1077"/>
    </location>
</feature>
<keyword evidence="2 6" id="KW-0812">Transmembrane</keyword>
<gene>
    <name evidence="8" type="primary">Kcnh2</name>
    <name evidence="8" type="ORF">AK812_SmicGene33537</name>
</gene>
<evidence type="ECO:0000313" key="8">
    <source>
        <dbReference type="EMBL" id="OLP85472.1"/>
    </source>
</evidence>
<feature type="domain" description="Ion transport" evidence="7">
    <location>
        <begin position="197"/>
        <end position="446"/>
    </location>
</feature>
<accession>A0A1Q9CRD1</accession>
<keyword evidence="9" id="KW-1185">Reference proteome</keyword>
<dbReference type="OrthoDB" id="426442at2759"/>
<evidence type="ECO:0000256" key="3">
    <source>
        <dbReference type="ARBA" id="ARBA00022989"/>
    </source>
</evidence>
<organism evidence="8 9">
    <name type="scientific">Symbiodinium microadriaticum</name>
    <name type="common">Dinoflagellate</name>
    <name type="synonym">Zooxanthella microadriatica</name>
    <dbReference type="NCBI Taxonomy" id="2951"/>
    <lineage>
        <taxon>Eukaryota</taxon>
        <taxon>Sar</taxon>
        <taxon>Alveolata</taxon>
        <taxon>Dinophyceae</taxon>
        <taxon>Suessiales</taxon>
        <taxon>Symbiodiniaceae</taxon>
        <taxon>Symbiodinium</taxon>
    </lineage>
</organism>
<dbReference type="EMBL" id="LSRX01000975">
    <property type="protein sequence ID" value="OLP85472.1"/>
    <property type="molecule type" value="Genomic_DNA"/>
</dbReference>
<evidence type="ECO:0000313" key="9">
    <source>
        <dbReference type="Proteomes" id="UP000186817"/>
    </source>
</evidence>
<feature type="region of interest" description="Disordered" evidence="5">
    <location>
        <begin position="1049"/>
        <end position="1084"/>
    </location>
</feature>
<name>A0A1Q9CRD1_SYMMI</name>
<feature type="transmembrane region" description="Helical" evidence="6">
    <location>
        <begin position="228"/>
        <end position="249"/>
    </location>
</feature>